<dbReference type="EMBL" id="CP064954">
    <property type="protein sequence ID" value="QPK78261.1"/>
    <property type="molecule type" value="Genomic_DNA"/>
</dbReference>
<evidence type="ECO:0000259" key="2">
    <source>
        <dbReference type="Pfam" id="PF20155"/>
    </source>
</evidence>
<accession>A0A7T0KCJ1</accession>
<dbReference type="NCBIfam" id="TIGR02675">
    <property type="entry name" value="tape_meas_nterm"/>
    <property type="match status" value="1"/>
</dbReference>
<name>A0A7T0KCJ1_9CORY</name>
<organism evidence="3 4">
    <name type="scientific">Corynebacterium lizhenjunii</name>
    <dbReference type="NCBI Taxonomy" id="2709394"/>
    <lineage>
        <taxon>Bacteria</taxon>
        <taxon>Bacillati</taxon>
        <taxon>Actinomycetota</taxon>
        <taxon>Actinomycetes</taxon>
        <taxon>Mycobacteriales</taxon>
        <taxon>Corynebacteriaceae</taxon>
        <taxon>Corynebacterium</taxon>
    </lineage>
</organism>
<dbReference type="InterPro" id="IPR013491">
    <property type="entry name" value="Tape_meas_N"/>
</dbReference>
<dbReference type="Proteomes" id="UP000594681">
    <property type="component" value="Chromosome"/>
</dbReference>
<evidence type="ECO:0000313" key="4">
    <source>
        <dbReference type="Proteomes" id="UP000594681"/>
    </source>
</evidence>
<protein>
    <submittedName>
        <fullName evidence="3">Tape measure protein</fullName>
    </submittedName>
</protein>
<dbReference type="RefSeq" id="WP_165006333.1">
    <property type="nucleotide sequence ID" value="NZ_CP064954.1"/>
</dbReference>
<dbReference type="Pfam" id="PF20155">
    <property type="entry name" value="TMP_3"/>
    <property type="match status" value="1"/>
</dbReference>
<evidence type="ECO:0000256" key="1">
    <source>
        <dbReference type="SAM" id="Coils"/>
    </source>
</evidence>
<gene>
    <name evidence="3" type="ORF">G7Y31_06635</name>
</gene>
<feature type="domain" description="Tape measure protein N-terminal" evidence="2">
    <location>
        <begin position="79"/>
        <end position="249"/>
    </location>
</feature>
<keyword evidence="1" id="KW-0175">Coiled coil</keyword>
<sequence>MTVVANAWVEIAPSMKGFNNKVASELRGIAPLGDKVGKGFSSRFTGIVSKTMKAGMAGAGVAAGGVFAGALAKGMGRLNAIDQASAKLDALGNSGTQVKSIMNNALASVKGTAFGLGEAAGTAATMVASGIKPGEQLESVLKGVADSASIAEVGMGEMGLIWGKVAAKGKLDGETLAQMLERQLPIYDILAKKTGHTSDEVSEMVSKGKIDFETFAAAMNDYVGGGAERMGQTVQGALQNVGASLGRFGAALTGPVFAAAPALISSTISVFDAMTDAIGPAASRIGELLTPALENVASLIKERLAPAMGEAVAKVGDLAVRFAEFVVDPGVWEHLGEVFATVKDTVERLWPTVESLAGSLLTVGQSISVATWTAFSSVLNALAPLVESVLVPLVEQVAAFAEQNPGAVQAIVTAFLGFKAVGAIAGPVGTATATLKNMGGAVEFAAGAFKGAGLAGGLVNIATTATSANPIIFALGKAVVGMAQGLGTAGRAVGGFLTVVKTVGGVLKTVLGFFNPWVLGITAVVGVLTWFFTQTETGQAMWASFTQSLAAGWDFVTSKFQAGIEWITNAFTGIKALLFDRDYTFEFGQAFGIDEDSDVVAKLFAIRDGFVAFKDDVVLVVTLLKDQVVDHFTTMWELIKVPFTTGMEILKDLVAGGFQILKAVFTGDWGSIGDIVAATWETIKGHIGEGVGRAIELIMGFASRTFQRFVEWKDEVLAPVAELWAQVKAKIADFVRDAIEQIVVMAARTVATIIQWKNDMLAKAVAMIVEFMAEMRALPDKVKSVFANAGQWLVDAGRNIISGLLDGLKSMWASVESWFSEKTASIRNFFSGADAASSQRIGYVGGHHDGGVAGFASGGLLPYVPGVSRTARDPLLAYSVEVGQPIARVEPGEFVVNRAMTRRFLPLLEAINGGRLTGAQGDLGLPGFAEGGQVGGKNKRVTAQQLLDFARGKSVHGFQAARPLEGAPYVFGGHNWGDCSSSMGMLAELAGGLDPLAGGRYMATMNEASQLGAAGFSRGRSGGKNAFEVGFFNGGPWGGHTSGTIFDAAGKGINVEMGGGRGNGQIGGPAAGARHSQYSDIFHIPLGGSGKNIDDIDSTSTDGISASGSEDGKRFENEKIDWGTAQSLADEWDKRNRRNNALLKYSAGIFDTGGILPTNGIAINKGAPERVLPPGLTRAFDRFVAMTPRLAGAMEEFVIAWRGGDWGYGSTAEIVGDTIAKRLVNAAGFAGAQYRDISAGASIRAYLQNMTAGEGLKLADSVGQIFGINGIASTFGGVVDAWDGLQDAAVGQVDAADAVKQAERNLAKARAEGSPDDVAAAEADLAKAHGAVKMAAMATGQAQIAMMLEVVKLAIEIPKKIIGWINGKIQDVLKGVATAWQGISEAYGSMGKLAEVVAKLRNDVVGLSLDQAMAQIELAAAFREVRIAHWDGVNAQLEGVVKAAQAQAAFEAQRKADMRLAALAYDDLSLAFDRFRWGMIGANQDALDAMAQWSDKSHELFEAWRAEQVNLQLLEKQAQAANLESLYKATVAALDLRDVTANLENAAKKLAIASGQTFGLDNIEATVKKRYADLVAEKAQAQAELSDIRNLFNANLKRQTRRRISQIDAELAELEARPEFGEDGRAAKREIEGLLSSARGMAFWGTGDKIATLIKNSALGDAERALGKIEFENHLVDLKAEQDNLRAKLERNMAELEHREKLDPLKTMISGLEAEKASHLSLAEYWRTNPDDGGVRAALAELAKSQADTAAELKNLAGKSTAVTLVGESFTREQVMGLIKHLGGRVDRLENPPAAGATVAAQVRG</sequence>
<evidence type="ECO:0000313" key="3">
    <source>
        <dbReference type="EMBL" id="QPK78261.1"/>
    </source>
</evidence>
<dbReference type="KEGG" id="cliz:G7Y31_06635"/>
<proteinExistence type="predicted"/>
<feature type="coiled-coil region" evidence="1">
    <location>
        <begin position="1668"/>
        <end position="1699"/>
    </location>
</feature>
<reference evidence="3 4" key="1">
    <citation type="submission" date="2020-11" db="EMBL/GenBank/DDBJ databases">
        <title>Corynebacterium sp. ZJ-599.</title>
        <authorList>
            <person name="Zhou J."/>
        </authorList>
    </citation>
    <scope>NUCLEOTIDE SEQUENCE [LARGE SCALE GENOMIC DNA]</scope>
    <source>
        <strain evidence="3 4">ZJ-599</strain>
    </source>
</reference>
<feature type="coiled-coil region" evidence="1">
    <location>
        <begin position="1571"/>
        <end position="1617"/>
    </location>
</feature>
<keyword evidence="4" id="KW-1185">Reference proteome</keyword>